<evidence type="ECO:0000313" key="1">
    <source>
        <dbReference type="EMBL" id="WXB02190.1"/>
    </source>
</evidence>
<dbReference type="RefSeq" id="WP_394831816.1">
    <property type="nucleotide sequence ID" value="NZ_CP089929.1"/>
</dbReference>
<organism evidence="1 2">
    <name type="scientific">Pendulispora rubella</name>
    <dbReference type="NCBI Taxonomy" id="2741070"/>
    <lineage>
        <taxon>Bacteria</taxon>
        <taxon>Pseudomonadati</taxon>
        <taxon>Myxococcota</taxon>
        <taxon>Myxococcia</taxon>
        <taxon>Myxococcales</taxon>
        <taxon>Sorangiineae</taxon>
        <taxon>Pendulisporaceae</taxon>
        <taxon>Pendulispora</taxon>
    </lineage>
</organism>
<accession>A0ABZ2KYX5</accession>
<sequence length="79" mass="8578">MHFIKRIAVASLDIEAKSGDDAIELAKARASELVWHDDDEDDLQVVDVEPLDPPSAVPGAPSASPWCPLPIEDICKEMP</sequence>
<dbReference type="Proteomes" id="UP001374803">
    <property type="component" value="Chromosome"/>
</dbReference>
<dbReference type="EMBL" id="CP089983">
    <property type="protein sequence ID" value="WXB02190.1"/>
    <property type="molecule type" value="Genomic_DNA"/>
</dbReference>
<keyword evidence="2" id="KW-1185">Reference proteome</keyword>
<proteinExistence type="predicted"/>
<protein>
    <recommendedName>
        <fullName evidence="3">Pheromone</fullName>
    </recommendedName>
</protein>
<evidence type="ECO:0000313" key="2">
    <source>
        <dbReference type="Proteomes" id="UP001374803"/>
    </source>
</evidence>
<name>A0ABZ2KYX5_9BACT</name>
<gene>
    <name evidence="1" type="ORF">LVJ94_35400</name>
</gene>
<reference evidence="1" key="1">
    <citation type="submission" date="2021-12" db="EMBL/GenBank/DDBJ databases">
        <title>Discovery of the Pendulisporaceae a myxobacterial family with distinct sporulation behavior and unique specialized metabolism.</title>
        <authorList>
            <person name="Garcia R."/>
            <person name="Popoff A."/>
            <person name="Bader C.D."/>
            <person name="Loehr J."/>
            <person name="Walesch S."/>
            <person name="Walt C."/>
            <person name="Boldt J."/>
            <person name="Bunk B."/>
            <person name="Haeckl F.J.F.P.J."/>
            <person name="Gunesch A.P."/>
            <person name="Birkelbach J."/>
            <person name="Nuebel U."/>
            <person name="Pietschmann T."/>
            <person name="Bach T."/>
            <person name="Mueller R."/>
        </authorList>
    </citation>
    <scope>NUCLEOTIDE SEQUENCE</scope>
    <source>
        <strain evidence="1">MSr11367</strain>
    </source>
</reference>
<evidence type="ECO:0008006" key="3">
    <source>
        <dbReference type="Google" id="ProtNLM"/>
    </source>
</evidence>